<gene>
    <name evidence="1" type="ORF">PL11_004655</name>
</gene>
<sequence length="125" mass="14684">MWHNGVEGGGTVAKKVKFDELSDDAKEQAAFDFIRFYLGRYKVNNLEILSSYKVDYFLNDINHFIFENQSLTPKQIQTELFRRCGNEINSVISTIDPEYYDSGNLVADTWDNWYEQKFEKIPVHD</sequence>
<organism evidence="1 2">
    <name type="scientific">Lentilactobacillus curieae</name>
    <dbReference type="NCBI Taxonomy" id="1138822"/>
    <lineage>
        <taxon>Bacteria</taxon>
        <taxon>Bacillati</taxon>
        <taxon>Bacillota</taxon>
        <taxon>Bacilli</taxon>
        <taxon>Lactobacillales</taxon>
        <taxon>Lactobacillaceae</taxon>
        <taxon>Lentilactobacillus</taxon>
    </lineage>
</organism>
<name>A0A1S6QL43_9LACO</name>
<reference evidence="1 2" key="1">
    <citation type="journal article" date="2015" name="Genome Announc.">
        <title>Genome Sequence of Lactobacillus curieae CCTCC M 2011381T, a Novel Producer of Gamma-aminobutyric Acid.</title>
        <authorList>
            <person name="Wang Y."/>
            <person name="Wang Y."/>
            <person name="Lang C."/>
            <person name="Wei D."/>
            <person name="Xu P."/>
            <person name="Xie J."/>
        </authorList>
    </citation>
    <scope>NUCLEOTIDE SEQUENCE [LARGE SCALE GENOMIC DNA]</scope>
    <source>
        <strain evidence="1 2">CCTCC M 2011381</strain>
    </source>
</reference>
<evidence type="ECO:0000313" key="1">
    <source>
        <dbReference type="EMBL" id="AQW22325.1"/>
    </source>
</evidence>
<accession>A0A1S6QL43</accession>
<dbReference type="Proteomes" id="UP000030361">
    <property type="component" value="Chromosome"/>
</dbReference>
<dbReference type="EMBL" id="CP018906">
    <property type="protein sequence ID" value="AQW22325.1"/>
    <property type="molecule type" value="Genomic_DNA"/>
</dbReference>
<evidence type="ECO:0000313" key="2">
    <source>
        <dbReference type="Proteomes" id="UP000030361"/>
    </source>
</evidence>
<protein>
    <submittedName>
        <fullName evidence="1">Uncharacterized protein</fullName>
    </submittedName>
</protein>
<keyword evidence="2" id="KW-1185">Reference proteome</keyword>
<dbReference type="AlphaFoldDB" id="A0A1S6QL43"/>
<proteinExistence type="predicted"/>
<dbReference type="OrthoDB" id="2301346at2"/>
<dbReference type="eggNOG" id="ENOG5030AR5">
    <property type="taxonomic scope" value="Bacteria"/>
</dbReference>
<dbReference type="KEGG" id="lcu:PL11_004655"/>